<dbReference type="Proteomes" id="UP001143856">
    <property type="component" value="Unassembled WGS sequence"/>
</dbReference>
<protein>
    <submittedName>
        <fullName evidence="1">Uncharacterized protein</fullName>
    </submittedName>
</protein>
<evidence type="ECO:0000313" key="1">
    <source>
        <dbReference type="EMBL" id="KAJ2986370.1"/>
    </source>
</evidence>
<keyword evidence="2" id="KW-1185">Reference proteome</keyword>
<name>A0ACC1P3Z2_9PEZI</name>
<gene>
    <name evidence="1" type="ORF">NUW58_g5064</name>
</gene>
<evidence type="ECO:0000313" key="2">
    <source>
        <dbReference type="Proteomes" id="UP001143856"/>
    </source>
</evidence>
<dbReference type="EMBL" id="JAPDGR010000956">
    <property type="protein sequence ID" value="KAJ2986370.1"/>
    <property type="molecule type" value="Genomic_DNA"/>
</dbReference>
<reference evidence="1" key="1">
    <citation type="submission" date="2022-10" db="EMBL/GenBank/DDBJ databases">
        <title>Genome Sequence of Xylaria curta.</title>
        <authorList>
            <person name="Buettner E."/>
        </authorList>
    </citation>
    <scope>NUCLEOTIDE SEQUENCE</scope>
    <source>
        <strain evidence="1">Babe10</strain>
    </source>
</reference>
<sequence>MAATVIASRDEIARMNPHLSDNNIDNLVELGVPELTFDYGGAIRMNKEQQKAAIANGTVVKDDLLKALHAQVGWTSFTLVAVKEGTTTAWRTREFAEMSTQHQTDVFDGEPDVGSQSSSKSTAKIGETQTTVKDAGDDGEAGMSRLERVKTGFGARPEYFKSTLQEVAFVLQATVATASSAFLAGTALIITVPVSLDLNMTQGQIAWISASTSLVAGAFQLALGQLADLLGRKAMFITGMAGFSLFSLLVAFAQNPFWMLIVCGVLGIPSAMVVPPAIGILGAAYATPSKRKNAAFSSFSAGNPLGFVFGTILCGIATQLFNWRAAFILLSIIWAVFTVFAFWAVPNVEAFERAPLRQRLGALRQFDYLGTVLTVLGTGMFTAGLTLGPQDGWPRAHVIALIVVGIFLLVVFVFWEKIFPTPLMPLYIWKDRNFSLIIIVVVLGNMSFQATGFWIAFFMQQVQGLSTLNVAVRLLPMAIAGLLWNVLAGRILHRVNNTLIMSFGAVSYLGADLLFSFMRPDSNYWAIIFPALVLNVAGADLQFNVANMYVLQSLPSHQQSLAGGIFTVFLRLSNTAVLGITTAVFSSVESTQEGIADPMLKYIRTFQTTIALAAAGVAISLFIKLGTQGNAPKVDIREEGNSEKSTNTTEFAESPSHQTEKQQKFPAHVQRMHDQRVVCGWRADEVPEWTESAKRGEKMFYWAALAEDVPNRNALIEQHIASHPKEKEPLRDTATKIRLAQRHPTGRGFIPVGHVALDVHDAKDDAQLGLPPGTVWVHQLFISKVLQGGGYGVATMAQVEAVAAQEPMNGRWMALDTLAKEVQGELGGVASIDVGMGNVIPVTSKEEWYARQGYQTYKQATGLLYEEENRWENMMPAIWTVLADIQKTAGFLLYLEFSVFHTEKIYADCSSGQHASHHRHDMLPNSTRDQGAYAGQLIEHEGVRANKTGNARFDEQDGNCLEDEMLMPCVGPIEATAGDDWRRLGGAPFWPGQDEFDGPQVQYLARPSSDYIAMQEMEMPHLPTNLPVSEQDSVLAAVNDRLSRCAFDFVAKYQFPIPLTPDMRPVERPQDREWTEWVYLLKRLATKRRIPARVLYNGQIKQFVTILENSLEMRHAAKHQSRPLKDDRNILQLISAGIQVAKILKDAAAMDYLDRLVALRQAQTKQIVYSKSFRVLSLPIIFAIRRIRSECRAMQVPGTRQSEAGADVASEAGSGALRLATLASPERKAWLQLHPLHPHAKDSSAPTQRRIQTHGINTTAADTEHQFLSLLGSQQYMADHEFLFSDLLGSTMDTGSIQPALQEGSVYDMPGFDGLGNQAQSVDLDIPRQFQDGSNVAPWAPMNWQDDEDFMFFNMEDVSAQMSRTSSYISVGTSSHRSSPSMPSTRPRNAKDTDPIRKVRGSGKVEKTKPASMDKFVIVTPNTIHQQSGKPNPFECFEMARGIQRGRKGPLANKAAESALNIRRMGACFCCRRYVLSDTL</sequence>
<accession>A0ACC1P3Z2</accession>
<comment type="caution">
    <text evidence="1">The sequence shown here is derived from an EMBL/GenBank/DDBJ whole genome shotgun (WGS) entry which is preliminary data.</text>
</comment>
<organism evidence="1 2">
    <name type="scientific">Xylaria curta</name>
    <dbReference type="NCBI Taxonomy" id="42375"/>
    <lineage>
        <taxon>Eukaryota</taxon>
        <taxon>Fungi</taxon>
        <taxon>Dikarya</taxon>
        <taxon>Ascomycota</taxon>
        <taxon>Pezizomycotina</taxon>
        <taxon>Sordariomycetes</taxon>
        <taxon>Xylariomycetidae</taxon>
        <taxon>Xylariales</taxon>
        <taxon>Xylariaceae</taxon>
        <taxon>Xylaria</taxon>
    </lineage>
</organism>
<proteinExistence type="predicted"/>